<evidence type="ECO:0000256" key="1">
    <source>
        <dbReference type="SAM" id="MobiDB-lite"/>
    </source>
</evidence>
<dbReference type="Pfam" id="PF02589">
    <property type="entry name" value="LUD_dom"/>
    <property type="match status" value="1"/>
</dbReference>
<reference evidence="3 4" key="1">
    <citation type="submission" date="2017-07" db="EMBL/GenBank/DDBJ databases">
        <title>Paenibacillus herberti R33 genome sequencing and assembly.</title>
        <authorList>
            <person name="Su W."/>
        </authorList>
    </citation>
    <scope>NUCLEOTIDE SEQUENCE [LARGE SCALE GENOMIC DNA]</scope>
    <source>
        <strain evidence="3 4">R33</strain>
    </source>
</reference>
<protein>
    <submittedName>
        <fullName evidence="3">Lactate utilization protein C</fullName>
    </submittedName>
</protein>
<dbReference type="PANTHER" id="PTHR43682:SF1">
    <property type="entry name" value="LACTATE UTILIZATION PROTEIN C"/>
    <property type="match status" value="1"/>
</dbReference>
<evidence type="ECO:0000313" key="3">
    <source>
        <dbReference type="EMBL" id="OXM13846.1"/>
    </source>
</evidence>
<dbReference type="PANTHER" id="PTHR43682">
    <property type="entry name" value="LACTATE UTILIZATION PROTEIN C"/>
    <property type="match status" value="1"/>
</dbReference>
<keyword evidence="4" id="KW-1185">Reference proteome</keyword>
<gene>
    <name evidence="3" type="ORF">CGZ75_21460</name>
</gene>
<organism evidence="3 4">
    <name type="scientific">Paenibacillus herberti</name>
    <dbReference type="NCBI Taxonomy" id="1619309"/>
    <lineage>
        <taxon>Bacteria</taxon>
        <taxon>Bacillati</taxon>
        <taxon>Bacillota</taxon>
        <taxon>Bacilli</taxon>
        <taxon>Bacillales</taxon>
        <taxon>Paenibacillaceae</taxon>
        <taxon>Paenibacillus</taxon>
    </lineage>
</organism>
<feature type="domain" description="LUD" evidence="2">
    <location>
        <begin position="42"/>
        <end position="297"/>
    </location>
</feature>
<accession>A0A229NVB5</accession>
<feature type="region of interest" description="Disordered" evidence="1">
    <location>
        <begin position="141"/>
        <end position="176"/>
    </location>
</feature>
<evidence type="ECO:0000313" key="4">
    <source>
        <dbReference type="Proteomes" id="UP000215145"/>
    </source>
</evidence>
<feature type="region of interest" description="Disordered" evidence="1">
    <location>
        <begin position="1"/>
        <end position="27"/>
    </location>
</feature>
<dbReference type="OrthoDB" id="9794157at2"/>
<dbReference type="SUPFAM" id="SSF100950">
    <property type="entry name" value="NagB/RpiA/CoA transferase-like"/>
    <property type="match status" value="1"/>
</dbReference>
<name>A0A229NVB5_9BACL</name>
<dbReference type="InterPro" id="IPR024185">
    <property type="entry name" value="FTHF_cligase-like_sf"/>
</dbReference>
<dbReference type="InterPro" id="IPR037171">
    <property type="entry name" value="NagB/RpiA_transferase-like"/>
</dbReference>
<dbReference type="AlphaFoldDB" id="A0A229NVB5"/>
<comment type="caution">
    <text evidence="3">The sequence shown here is derived from an EMBL/GenBank/DDBJ whole genome shotgun (WGS) entry which is preliminary data.</text>
</comment>
<sequence length="298" mass="31501">MDSIAAKLGRPRQVAKPEQPHRGAPDLWRNFEWSAEERAERFRQYFTAAGGHVEQLPDLAAAGQFIAAKARDMKAQRVLRQDQPELAALGLEAALPEQQVRVWNRDAFAGQAAMGGAESGTSAVNEAERLNAVQASASAGTEAERLDAAQASASAGTEVERLDAAQASASAGTEADRLDAVQASANNRERWLAHAAEADFGVVLADHAVAYTASVVVKSAAYKGRSVSLLPTALFVIIPRDRLKTRLGEVLQPLDEAGRAALPAGIHFISGPSRSADIENDLTIGVHGPGIVYALLIG</sequence>
<dbReference type="InterPro" id="IPR003741">
    <property type="entry name" value="LUD_dom"/>
</dbReference>
<dbReference type="EMBL" id="NMUQ01000003">
    <property type="protein sequence ID" value="OXM13846.1"/>
    <property type="molecule type" value="Genomic_DNA"/>
</dbReference>
<evidence type="ECO:0000259" key="2">
    <source>
        <dbReference type="Pfam" id="PF02589"/>
    </source>
</evidence>
<dbReference type="Proteomes" id="UP000215145">
    <property type="component" value="Unassembled WGS sequence"/>
</dbReference>
<dbReference type="Gene3D" id="3.40.50.10420">
    <property type="entry name" value="NagB/RpiA/CoA transferase-like"/>
    <property type="match status" value="1"/>
</dbReference>
<proteinExistence type="predicted"/>